<evidence type="ECO:0000313" key="5">
    <source>
        <dbReference type="Proteomes" id="UP001162880"/>
    </source>
</evidence>
<keyword evidence="5" id="KW-1185">Reference proteome</keyword>
<evidence type="ECO:0000259" key="3">
    <source>
        <dbReference type="PROSITE" id="PS50887"/>
    </source>
</evidence>
<feature type="domain" description="EAL" evidence="2">
    <location>
        <begin position="478"/>
        <end position="726"/>
    </location>
</feature>
<feature type="transmembrane region" description="Helical" evidence="1">
    <location>
        <begin position="6"/>
        <end position="29"/>
    </location>
</feature>
<dbReference type="InterPro" id="IPR043128">
    <property type="entry name" value="Rev_trsase/Diguanyl_cyclase"/>
</dbReference>
<protein>
    <submittedName>
        <fullName evidence="4">EAL domain-containing protein</fullName>
    </submittedName>
</protein>
<comment type="caution">
    <text evidence="4">The sequence shown here is derived from an EMBL/GenBank/DDBJ whole genome shotgun (WGS) entry which is preliminary data.</text>
</comment>
<proteinExistence type="predicted"/>
<reference evidence="4" key="1">
    <citation type="submission" date="2022-03" db="EMBL/GenBank/DDBJ databases">
        <title>Identification of a novel bacterium isolated from mangrove sediments.</title>
        <authorList>
            <person name="Pan X."/>
        </authorList>
    </citation>
    <scope>NUCLEOTIDE SEQUENCE</scope>
    <source>
        <strain evidence="4">B2580</strain>
    </source>
</reference>
<dbReference type="PANTHER" id="PTHR44757:SF2">
    <property type="entry name" value="BIOFILM ARCHITECTURE MAINTENANCE PROTEIN MBAA"/>
    <property type="match status" value="1"/>
</dbReference>
<accession>A0ABT0B5P9</accession>
<dbReference type="InterPro" id="IPR007892">
    <property type="entry name" value="CHASE4"/>
</dbReference>
<dbReference type="InterPro" id="IPR029787">
    <property type="entry name" value="Nucleotide_cyclase"/>
</dbReference>
<dbReference type="SUPFAM" id="SSF141868">
    <property type="entry name" value="EAL domain-like"/>
    <property type="match status" value="1"/>
</dbReference>
<dbReference type="InterPro" id="IPR052155">
    <property type="entry name" value="Biofilm_reg_signaling"/>
</dbReference>
<dbReference type="RefSeq" id="WP_243995822.1">
    <property type="nucleotide sequence ID" value="NZ_JALHLE010000033.1"/>
</dbReference>
<dbReference type="PANTHER" id="PTHR44757">
    <property type="entry name" value="DIGUANYLATE CYCLASE DGCP"/>
    <property type="match status" value="1"/>
</dbReference>
<dbReference type="Proteomes" id="UP001162880">
    <property type="component" value="Unassembled WGS sequence"/>
</dbReference>
<dbReference type="SUPFAM" id="SSF55073">
    <property type="entry name" value="Nucleotide cyclase"/>
    <property type="match status" value="1"/>
</dbReference>
<dbReference type="Pfam" id="PF05228">
    <property type="entry name" value="CHASE4"/>
    <property type="match status" value="1"/>
</dbReference>
<evidence type="ECO:0000256" key="1">
    <source>
        <dbReference type="SAM" id="Phobius"/>
    </source>
</evidence>
<dbReference type="Pfam" id="PF00990">
    <property type="entry name" value="GGDEF"/>
    <property type="match status" value="1"/>
</dbReference>
<evidence type="ECO:0000313" key="4">
    <source>
        <dbReference type="EMBL" id="MCJ2180402.1"/>
    </source>
</evidence>
<dbReference type="InterPro" id="IPR035919">
    <property type="entry name" value="EAL_sf"/>
</dbReference>
<dbReference type="EMBL" id="JALHLE010000033">
    <property type="protein sequence ID" value="MCJ2180402.1"/>
    <property type="molecule type" value="Genomic_DNA"/>
</dbReference>
<name>A0ABT0B5P9_9SPHN</name>
<dbReference type="Pfam" id="PF00563">
    <property type="entry name" value="EAL"/>
    <property type="match status" value="1"/>
</dbReference>
<gene>
    <name evidence="4" type="ORF">MTR64_17655</name>
</gene>
<dbReference type="SMART" id="SM00267">
    <property type="entry name" value="GGDEF"/>
    <property type="match status" value="1"/>
</dbReference>
<feature type="domain" description="GGDEF" evidence="3">
    <location>
        <begin position="335"/>
        <end position="469"/>
    </location>
</feature>
<organism evidence="4 5">
    <name type="scientific">Novosphingobium album</name>
    <name type="common">ex Hu et al. 2023</name>
    <dbReference type="NCBI Taxonomy" id="2930093"/>
    <lineage>
        <taxon>Bacteria</taxon>
        <taxon>Pseudomonadati</taxon>
        <taxon>Pseudomonadota</taxon>
        <taxon>Alphaproteobacteria</taxon>
        <taxon>Sphingomonadales</taxon>
        <taxon>Sphingomonadaceae</taxon>
        <taxon>Novosphingobium</taxon>
    </lineage>
</organism>
<dbReference type="Gene3D" id="3.20.20.450">
    <property type="entry name" value="EAL domain"/>
    <property type="match status" value="1"/>
</dbReference>
<keyword evidence="1" id="KW-0472">Membrane</keyword>
<evidence type="ECO:0000259" key="2">
    <source>
        <dbReference type="PROSITE" id="PS50883"/>
    </source>
</evidence>
<dbReference type="InterPro" id="IPR001633">
    <property type="entry name" value="EAL_dom"/>
</dbReference>
<dbReference type="Gene3D" id="3.30.70.270">
    <property type="match status" value="1"/>
</dbReference>
<dbReference type="PROSITE" id="PS50887">
    <property type="entry name" value="GGDEF"/>
    <property type="match status" value="1"/>
</dbReference>
<dbReference type="PROSITE" id="PS50883">
    <property type="entry name" value="EAL"/>
    <property type="match status" value="1"/>
</dbReference>
<dbReference type="SMART" id="SM00052">
    <property type="entry name" value="EAL"/>
    <property type="match status" value="1"/>
</dbReference>
<dbReference type="CDD" id="cd01948">
    <property type="entry name" value="EAL"/>
    <property type="match status" value="1"/>
</dbReference>
<sequence length="732" mass="79969">MPVASMTFGTLVLLILLAAFLIVCFDWTASQREENMVEQGFQRLVEQYEKALVPQSDWDDAIEKLDHRFDTKFADANFGSQLYTFNGVTHTFFVDGANRVIYASVNGKHASTRAFRPFAGITAGLLVPVRKAEAARPPITRVAVAGETVTKPIQSSGLVRIGDTVYIMIATLIQPDFGRILPKGPRAPVAVTAMPIDQPMLRTFASRYLVDDLEIVPTDLSVHDGQAFSLLSGKAHFRLRSSSGTEIAALAWTPRRPGVLLLEQLKWPLLAALVLLAFAGWVLIRRCGMIVDELILSEEQAKHLGYHDQLTGVPNRALLFERLPRLLASAGGSEPRLAVLAVDLDRFKEVNDTLGHPAGDRLLKTLAERLQAASAATGNALIARLGGDEFILACPVEDRQAAEELACRCLDTIMQPVQGEYGKIDVGCSIGGVLVEESGTDPSVILRRADLALYQSKASGKGRVTFFEPGMEDAFRTRRALEHSLRASLTNDTFHMVYQPQVTAEGNVPAVEALLRWSHPELGEISPATFIPLAEEAGLIMAIGKLVMRRVFEETADWQHVRVAINVSAIQMRTPGYAAQVMQLAARTGIDPSRYEIELTETALLGDGPATAENFDILRRLGFSIVLDDFGTGYSSLSLLHRFRVDKIKIDRSFVCDLGKSEEVNALVSAIVRLAKSFNLGVIAEGVETEEQRQLLTRAGCTKFQGFLTGAPMPASQIAALVETGAPQRRLA</sequence>
<dbReference type="NCBIfam" id="TIGR00254">
    <property type="entry name" value="GGDEF"/>
    <property type="match status" value="1"/>
</dbReference>
<dbReference type="CDD" id="cd01949">
    <property type="entry name" value="GGDEF"/>
    <property type="match status" value="1"/>
</dbReference>
<keyword evidence="1" id="KW-1133">Transmembrane helix</keyword>
<keyword evidence="1" id="KW-0812">Transmembrane</keyword>
<dbReference type="InterPro" id="IPR000160">
    <property type="entry name" value="GGDEF_dom"/>
</dbReference>